<name>Q4RCM7_TETNG</name>
<gene>
    <name evidence="1" type="ORF">GSTENG00037449001</name>
</gene>
<dbReference type="EMBL" id="CAAE01018550">
    <property type="protein sequence ID" value="CAG13856.1"/>
    <property type="molecule type" value="Genomic_DNA"/>
</dbReference>
<organism evidence="1">
    <name type="scientific">Tetraodon nigroviridis</name>
    <name type="common">Spotted green pufferfish</name>
    <name type="synonym">Chelonodon nigroviridis</name>
    <dbReference type="NCBI Taxonomy" id="99883"/>
    <lineage>
        <taxon>Eukaryota</taxon>
        <taxon>Metazoa</taxon>
        <taxon>Chordata</taxon>
        <taxon>Craniata</taxon>
        <taxon>Vertebrata</taxon>
        <taxon>Euteleostomi</taxon>
        <taxon>Actinopterygii</taxon>
        <taxon>Neopterygii</taxon>
        <taxon>Teleostei</taxon>
        <taxon>Neoteleostei</taxon>
        <taxon>Acanthomorphata</taxon>
        <taxon>Eupercaria</taxon>
        <taxon>Tetraodontiformes</taxon>
        <taxon>Tetradontoidea</taxon>
        <taxon>Tetraodontidae</taxon>
        <taxon>Tetraodon</taxon>
    </lineage>
</organism>
<reference evidence="1" key="1">
    <citation type="journal article" date="2004" name="Nature">
        <title>Genome duplication in the teleost fish Tetraodon nigroviridis reveals the early vertebrate proto-karyotype.</title>
        <authorList>
            <person name="Jaillon O."/>
            <person name="Aury J.-M."/>
            <person name="Brunet F."/>
            <person name="Petit J.-L."/>
            <person name="Stange-Thomann N."/>
            <person name="Mauceli E."/>
            <person name="Bouneau L."/>
            <person name="Fischer C."/>
            <person name="Ozouf-Costaz C."/>
            <person name="Bernot A."/>
            <person name="Nicaud S."/>
            <person name="Jaffe D."/>
            <person name="Fisher S."/>
            <person name="Lutfalla G."/>
            <person name="Dossat C."/>
            <person name="Segurens B."/>
            <person name="Dasilva C."/>
            <person name="Salanoubat M."/>
            <person name="Levy M."/>
            <person name="Boudet N."/>
            <person name="Castellano S."/>
            <person name="Anthouard V."/>
            <person name="Jubin C."/>
            <person name="Castelli V."/>
            <person name="Katinka M."/>
            <person name="Vacherie B."/>
            <person name="Biemont C."/>
            <person name="Skalli Z."/>
            <person name="Cattolico L."/>
            <person name="Poulain J."/>
            <person name="De Berardinis V."/>
            <person name="Cruaud C."/>
            <person name="Duprat S."/>
            <person name="Brottier P."/>
            <person name="Coutanceau J.-P."/>
            <person name="Gouzy J."/>
            <person name="Parra G."/>
            <person name="Lardier G."/>
            <person name="Chapple C."/>
            <person name="McKernan K.J."/>
            <person name="McEwan P."/>
            <person name="Bosak S."/>
            <person name="Kellis M."/>
            <person name="Volff J.-N."/>
            <person name="Guigo R."/>
            <person name="Zody M.C."/>
            <person name="Mesirov J."/>
            <person name="Lindblad-Toh K."/>
            <person name="Birren B."/>
            <person name="Nusbaum C."/>
            <person name="Kahn D."/>
            <person name="Robinson-Rechavi M."/>
            <person name="Laudet V."/>
            <person name="Schachter V."/>
            <person name="Quetier F."/>
            <person name="Saurin W."/>
            <person name="Scarpelli C."/>
            <person name="Wincker P."/>
            <person name="Lander E.S."/>
            <person name="Weissenbach J."/>
            <person name="Roest Crollius H."/>
        </authorList>
    </citation>
    <scope>NUCLEOTIDE SEQUENCE [LARGE SCALE GENOMIC DNA]</scope>
</reference>
<evidence type="ECO:0000313" key="1">
    <source>
        <dbReference type="EMBL" id="CAG13856.1"/>
    </source>
</evidence>
<feature type="non-terminal residue" evidence="1">
    <location>
        <position position="1"/>
    </location>
</feature>
<dbReference type="AlphaFoldDB" id="Q4RCM7"/>
<comment type="caution">
    <text evidence="1">The sequence shown here is derived from an EMBL/GenBank/DDBJ whole genome shotgun (WGS) entry which is preliminary data.</text>
</comment>
<proteinExistence type="predicted"/>
<protein>
    <submittedName>
        <fullName evidence="1">(spotted green pufferfish) hypothetical protein</fullName>
    </submittedName>
</protein>
<reference evidence="1" key="2">
    <citation type="submission" date="2004-02" db="EMBL/GenBank/DDBJ databases">
        <authorList>
            <consortium name="Genoscope"/>
            <consortium name="Whitehead Institute Centre for Genome Research"/>
        </authorList>
    </citation>
    <scope>NUCLEOTIDE SEQUENCE</scope>
</reference>
<accession>Q4RCM7</accession>
<sequence>CRHSFRMAPGSSMLADNCGATQLKEGLWVSSLGAGLPN</sequence>
<dbReference type="KEGG" id="tng:GSTEN00037449G001"/>